<dbReference type="PANTHER" id="PTHR33594">
    <property type="entry name" value="SUPERFAMILY HYDROLASE, PUTATIVE (AFU_ORTHOLOGUE AFUA_1G03035)-RELATED"/>
    <property type="match status" value="1"/>
</dbReference>
<dbReference type="Proteomes" id="UP001152321">
    <property type="component" value="Unassembled WGS sequence"/>
</dbReference>
<dbReference type="SUPFAM" id="SSF109604">
    <property type="entry name" value="HD-domain/PDEase-like"/>
    <property type="match status" value="1"/>
</dbReference>
<dbReference type="PANTHER" id="PTHR33594:SF1">
    <property type="entry name" value="HD_PDEASE DOMAIN-CONTAINING PROTEIN"/>
    <property type="match status" value="1"/>
</dbReference>
<feature type="domain" description="HD" evidence="1">
    <location>
        <begin position="35"/>
        <end position="139"/>
    </location>
</feature>
<name>A0ABT6DM71_9BACT</name>
<organism evidence="2 3">
    <name type="scientific">Bdellovibrio svalbardensis</name>
    <dbReference type="NCBI Taxonomy" id="2972972"/>
    <lineage>
        <taxon>Bacteria</taxon>
        <taxon>Pseudomonadati</taxon>
        <taxon>Bdellovibrionota</taxon>
        <taxon>Bdellovibrionia</taxon>
        <taxon>Bdellovibrionales</taxon>
        <taxon>Pseudobdellovibrionaceae</taxon>
        <taxon>Bdellovibrio</taxon>
    </lineage>
</organism>
<evidence type="ECO:0000259" key="1">
    <source>
        <dbReference type="PROSITE" id="PS51831"/>
    </source>
</evidence>
<dbReference type="PROSITE" id="PS51831">
    <property type="entry name" value="HD"/>
    <property type="match status" value="1"/>
</dbReference>
<proteinExistence type="predicted"/>
<dbReference type="InterPro" id="IPR006674">
    <property type="entry name" value="HD_domain"/>
</dbReference>
<evidence type="ECO:0000313" key="3">
    <source>
        <dbReference type="Proteomes" id="UP001152321"/>
    </source>
</evidence>
<dbReference type="CDD" id="cd00077">
    <property type="entry name" value="HDc"/>
    <property type="match status" value="1"/>
</dbReference>
<dbReference type="Pfam" id="PF01966">
    <property type="entry name" value="HD"/>
    <property type="match status" value="1"/>
</dbReference>
<dbReference type="EMBL" id="JANRMI010000004">
    <property type="protein sequence ID" value="MDG0817592.1"/>
    <property type="molecule type" value="Genomic_DNA"/>
</dbReference>
<dbReference type="SMART" id="SM00471">
    <property type="entry name" value="HDc"/>
    <property type="match status" value="1"/>
</dbReference>
<sequence>MEPMTTETQFNEKKWFELFSNKARVIYPHSDPSHDYLHILRVVHTAKSLCLAEKAKWEVVMPAAFFHDFVNIPKGDPRRPYASRISAEAALEYLRSVHYPEEYFEEIRHAIEAHSYSANIKADTLEAKIVQDADRLDSLGAIGIARCFATSTLMSRPFYSEQDPWATGRDLDDKSFGIDHFYTKLFNLVEHLNTETAKKEGEHRVAFIKTYLAQIKREI</sequence>
<dbReference type="Gene3D" id="1.10.3210.50">
    <property type="match status" value="1"/>
</dbReference>
<gene>
    <name evidence="2" type="ORF">NWE73_14525</name>
</gene>
<reference evidence="2" key="1">
    <citation type="submission" date="2022-08" db="EMBL/GenBank/DDBJ databases">
        <title>Novel Bdellovibrio Species Isolated from Svalbard: Designation Bdellovibrio svalbardensis.</title>
        <authorList>
            <person name="Mitchell R.J."/>
            <person name="Choi S.Y."/>
        </authorList>
    </citation>
    <scope>NUCLEOTIDE SEQUENCE</scope>
    <source>
        <strain evidence="2">PAP01</strain>
    </source>
</reference>
<evidence type="ECO:0000313" key="2">
    <source>
        <dbReference type="EMBL" id="MDG0817592.1"/>
    </source>
</evidence>
<comment type="caution">
    <text evidence="2">The sequence shown here is derived from an EMBL/GenBank/DDBJ whole genome shotgun (WGS) entry which is preliminary data.</text>
</comment>
<accession>A0ABT6DM71</accession>
<protein>
    <submittedName>
        <fullName evidence="2">HD domain-containing protein</fullName>
    </submittedName>
</protein>
<dbReference type="InterPro" id="IPR003607">
    <property type="entry name" value="HD/PDEase_dom"/>
</dbReference>
<keyword evidence="3" id="KW-1185">Reference proteome</keyword>